<proteinExistence type="predicted"/>
<reference evidence="2 3" key="1">
    <citation type="submission" date="2015-09" db="EMBL/GenBank/DDBJ databases">
        <authorList>
            <consortium name="Pathogen Informatics"/>
        </authorList>
    </citation>
    <scope>NUCLEOTIDE SEQUENCE [LARGE SCALE GENOMIC DNA]</scope>
    <source>
        <strain evidence="2 3">2789STDY5834911</strain>
    </source>
</reference>
<dbReference type="PANTHER" id="PTHR43404:SF2">
    <property type="entry name" value="LIPOPOLYSACCHARIDE CHOLINEPHOSPHOTRANSFERASE LICD"/>
    <property type="match status" value="1"/>
</dbReference>
<accession>A0A174R8L9</accession>
<dbReference type="PANTHER" id="PTHR43404">
    <property type="entry name" value="LIPOPOLYSACCHARIDE CHOLINEPHOSPHOTRANSFERASE LICD"/>
    <property type="match status" value="1"/>
</dbReference>
<gene>
    <name evidence="2" type="ORF">ERS852523_02838</name>
</gene>
<dbReference type="EMBL" id="CZAW01000033">
    <property type="protein sequence ID" value="CUP79598.1"/>
    <property type="molecule type" value="Genomic_DNA"/>
</dbReference>
<dbReference type="InterPro" id="IPR007074">
    <property type="entry name" value="LicD/FKTN/FKRP_NTP_transf"/>
</dbReference>
<protein>
    <submittedName>
        <fullName evidence="2">LPS biosynthesis protein</fullName>
    </submittedName>
</protein>
<dbReference type="AlphaFoldDB" id="A0A174R8L9"/>
<organism evidence="2 3">
    <name type="scientific">Blautia wexlerae</name>
    <dbReference type="NCBI Taxonomy" id="418240"/>
    <lineage>
        <taxon>Bacteria</taxon>
        <taxon>Bacillati</taxon>
        <taxon>Bacillota</taxon>
        <taxon>Clostridia</taxon>
        <taxon>Lachnospirales</taxon>
        <taxon>Lachnospiraceae</taxon>
        <taxon>Blautia</taxon>
    </lineage>
</organism>
<dbReference type="RefSeq" id="WP_055152464.1">
    <property type="nucleotide sequence ID" value="NZ_CZAW01000033.1"/>
</dbReference>
<dbReference type="InterPro" id="IPR052942">
    <property type="entry name" value="LPS_cholinephosphotransferase"/>
</dbReference>
<feature type="domain" description="LicD/FKTN/FKRP nucleotidyltransferase" evidence="1">
    <location>
        <begin position="36"/>
        <end position="253"/>
    </location>
</feature>
<evidence type="ECO:0000259" key="1">
    <source>
        <dbReference type="Pfam" id="PF04991"/>
    </source>
</evidence>
<dbReference type="Proteomes" id="UP000095712">
    <property type="component" value="Unassembled WGS sequence"/>
</dbReference>
<name>A0A174R8L9_9FIRM</name>
<dbReference type="GO" id="GO:0009100">
    <property type="term" value="P:glycoprotein metabolic process"/>
    <property type="evidence" value="ECO:0007669"/>
    <property type="project" value="UniProtKB-ARBA"/>
</dbReference>
<dbReference type="Pfam" id="PF04991">
    <property type="entry name" value="LicD"/>
    <property type="match status" value="1"/>
</dbReference>
<evidence type="ECO:0000313" key="2">
    <source>
        <dbReference type="EMBL" id="CUP79598.1"/>
    </source>
</evidence>
<evidence type="ECO:0000313" key="3">
    <source>
        <dbReference type="Proteomes" id="UP000095712"/>
    </source>
</evidence>
<sequence>MSEVTRFKKENTEKQLSNSEIKEHLLEMLVEFAEFCDKNGLRYYLSGGTLLGAVRHKGFIPWDDDVDLMMPRKDYENLLYLWHDDRYCLSSCEKNRDYNTPFARIWDTTTKLRWTVINEKEIGVFMDIFPLDGFPTGDLQTKIHLMRIKMLRSLVNAEVRQKFLKNEKFRLIKLLLRKLFRKSGNHYAQRLNVVAKKYKFESCQYVGVKTTTVHLFREKNPKSIYSETVYLPFEHLFLPVPVGYNKYLTHLYGDYMQLPPENERHSKHEFVIWNITSGGEDNLPV</sequence>